<dbReference type="PANTHER" id="PTHR11439:SF467">
    <property type="entry name" value="INTEGRASE CATALYTIC DOMAIN-CONTAINING PROTEIN"/>
    <property type="match status" value="1"/>
</dbReference>
<reference evidence="1 2" key="1">
    <citation type="journal article" date="2018" name="PLoS Genet.">
        <title>Population sequencing reveals clonal diversity and ancestral inbreeding in the grapevine cultivar Chardonnay.</title>
        <authorList>
            <person name="Roach M.J."/>
            <person name="Johnson D.L."/>
            <person name="Bohlmann J."/>
            <person name="van Vuuren H.J."/>
            <person name="Jones S.J."/>
            <person name="Pretorius I.S."/>
            <person name="Schmidt S.A."/>
            <person name="Borneman A.R."/>
        </authorList>
    </citation>
    <scope>NUCLEOTIDE SEQUENCE [LARGE SCALE GENOMIC DNA]</scope>
    <source>
        <strain evidence="2">cv. Chardonnay</strain>
        <tissue evidence="1">Leaf</tissue>
    </source>
</reference>
<evidence type="ECO:0000313" key="2">
    <source>
        <dbReference type="Proteomes" id="UP000288805"/>
    </source>
</evidence>
<proteinExistence type="predicted"/>
<dbReference type="SUPFAM" id="SSF56672">
    <property type="entry name" value="DNA/RNA polymerases"/>
    <property type="match status" value="1"/>
</dbReference>
<dbReference type="InterPro" id="IPR043502">
    <property type="entry name" value="DNA/RNA_pol_sf"/>
</dbReference>
<protein>
    <submittedName>
        <fullName evidence="1">Retrovirus-related Pol polyprotein from transposon RE1</fullName>
    </submittedName>
</protein>
<dbReference type="CDD" id="cd09272">
    <property type="entry name" value="RNase_HI_RT_Ty1"/>
    <property type="match status" value="1"/>
</dbReference>
<name>A0A438BLR0_VITVI</name>
<sequence>MPFCMASYLKKYIWIFHQDAWCQKAMSEGVQIEEVIVWVEAIPRVWFGRFTKSMRVFGYLQSNSDHTLFLKSNMETGMSGCQPVNTPIEEGLKLCVESNQVSTDKGRYQRLVGRLMYLAHTRPDLAYALSVVSQYMHNPGEQHMNAVMRILRYLKNAPGKGILFAKNVNHQSIEVYIDADWAGAVDDRRSTSGYFTFVGGNLVTWKSKKQNVIARSSAEAEFRGMALGLCEALWLRLLLQDLGYLSRQPIRLFCDNKAACDIAHNPVQHDHTKHVEVDRFFIKEKLDDKIVELPKIRSEDQLPISSPKLSQAHYYSDDDQNIDIDVALSYIDERLQDVLGHYQKDFEGRVSTENLGAKFSGVLVSPPDDSFTYLMEKEGSIDALSLEILPVAHIIEDSSQHTQATQ</sequence>
<evidence type="ECO:0000313" key="1">
    <source>
        <dbReference type="EMBL" id="RVW11895.1"/>
    </source>
</evidence>
<dbReference type="Proteomes" id="UP000288805">
    <property type="component" value="Unassembled WGS sequence"/>
</dbReference>
<comment type="caution">
    <text evidence="1">The sequence shown here is derived from an EMBL/GenBank/DDBJ whole genome shotgun (WGS) entry which is preliminary data.</text>
</comment>
<gene>
    <name evidence="1" type="primary">RE1_1884</name>
    <name evidence="1" type="ORF">CK203_112055</name>
</gene>
<dbReference type="EMBL" id="QGNW01002728">
    <property type="protein sequence ID" value="RVW11895.1"/>
    <property type="molecule type" value="Genomic_DNA"/>
</dbReference>
<dbReference type="AlphaFoldDB" id="A0A438BLR0"/>
<accession>A0A438BLR0</accession>
<organism evidence="1 2">
    <name type="scientific">Vitis vinifera</name>
    <name type="common">Grape</name>
    <dbReference type="NCBI Taxonomy" id="29760"/>
    <lineage>
        <taxon>Eukaryota</taxon>
        <taxon>Viridiplantae</taxon>
        <taxon>Streptophyta</taxon>
        <taxon>Embryophyta</taxon>
        <taxon>Tracheophyta</taxon>
        <taxon>Spermatophyta</taxon>
        <taxon>Magnoliopsida</taxon>
        <taxon>eudicotyledons</taxon>
        <taxon>Gunneridae</taxon>
        <taxon>Pentapetalae</taxon>
        <taxon>rosids</taxon>
        <taxon>Vitales</taxon>
        <taxon>Vitaceae</taxon>
        <taxon>Viteae</taxon>
        <taxon>Vitis</taxon>
    </lineage>
</organism>
<dbReference type="PANTHER" id="PTHR11439">
    <property type="entry name" value="GAG-POL-RELATED RETROTRANSPOSON"/>
    <property type="match status" value="1"/>
</dbReference>